<evidence type="ECO:0000313" key="2">
    <source>
        <dbReference type="Proteomes" id="UP000812267"/>
    </source>
</evidence>
<keyword evidence="2" id="KW-1185">Reference proteome</keyword>
<accession>A0ABS6DRS3</accession>
<dbReference type="PROSITE" id="PS51257">
    <property type="entry name" value="PROKAR_LIPOPROTEIN"/>
    <property type="match status" value="1"/>
</dbReference>
<sequence>MKPKLYIISGVASIITPSVTLLSASCSTNPRGKFANNSIVDKKTRKSIEQLLDGAVESLIDNFTEDDVRRLNADGKYFETLFSKEEQLANLFLAKIALIDKKILKNEKIFNGIKQVVIDAIEDFANLAKDNKYLSKIMKDFETLINLDSVQQFIQILIKTTLHKIGDLQQLNNIGSQEIQDKLKDLSDDFQKISSLNQQEEVIEINKKIAEWITKTFKNILSTIKMVFEHIQQKELDEIIHDKNKLDQINKEYRTIFNFLDDINQVFDKSFNEFVSYLDRNKNKKQIKIDEMEKFFEFVYLNINIQMLKQ</sequence>
<dbReference type="RefSeq" id="WP_216567820.1">
    <property type="nucleotide sequence ID" value="NZ_JAHMHK010000002.1"/>
</dbReference>
<proteinExistence type="predicted"/>
<evidence type="ECO:0000313" key="1">
    <source>
        <dbReference type="EMBL" id="MBU4693621.1"/>
    </source>
</evidence>
<name>A0ABS6DRS3_9MOLU</name>
<dbReference type="Proteomes" id="UP000812267">
    <property type="component" value="Unassembled WGS sequence"/>
</dbReference>
<evidence type="ECO:0008006" key="3">
    <source>
        <dbReference type="Google" id="ProtNLM"/>
    </source>
</evidence>
<reference evidence="1" key="1">
    <citation type="submission" date="2021-06" db="EMBL/GenBank/DDBJ databases">
        <title>Novel Mycoplasma species detected in California sea lions (Zalophus californianus) from the USA.</title>
        <authorList>
            <person name="Volokhov D.V."/>
            <person name="Furtak V.A."/>
            <person name="Zagorodnyaya T.A."/>
        </authorList>
    </citation>
    <scope>NUCLEOTIDE SEQUENCE [LARGE SCALE GENOMIC DNA]</scope>
    <source>
        <strain evidence="1">CSL 4779</strain>
    </source>
</reference>
<dbReference type="EMBL" id="JAHMHK010000002">
    <property type="protein sequence ID" value="MBU4693621.1"/>
    <property type="molecule type" value="Genomic_DNA"/>
</dbReference>
<gene>
    <name evidence="1" type="ORF">KQ878_01830</name>
</gene>
<comment type="caution">
    <text evidence="1">The sequence shown here is derived from an EMBL/GenBank/DDBJ whole genome shotgun (WGS) entry which is preliminary data.</text>
</comment>
<protein>
    <recommendedName>
        <fullName evidence="3">Lipoprotein</fullName>
    </recommendedName>
</protein>
<organism evidence="1 2">
    <name type="scientific">Mycoplasma zalophidermidis</name>
    <dbReference type="NCBI Taxonomy" id="398174"/>
    <lineage>
        <taxon>Bacteria</taxon>
        <taxon>Bacillati</taxon>
        <taxon>Mycoplasmatota</taxon>
        <taxon>Mollicutes</taxon>
        <taxon>Mycoplasmataceae</taxon>
        <taxon>Mycoplasma</taxon>
    </lineage>
</organism>